<name>A0A3D8VIF9_9BACI</name>
<dbReference type="PANTHER" id="PTHR43133">
    <property type="entry name" value="RNA POLYMERASE ECF-TYPE SIGMA FACTO"/>
    <property type="match status" value="1"/>
</dbReference>
<feature type="domain" description="RNA polymerase sigma-70 region 2" evidence="6">
    <location>
        <begin position="13"/>
        <end position="79"/>
    </location>
</feature>
<keyword evidence="5" id="KW-0804">Transcription</keyword>
<evidence type="ECO:0000256" key="5">
    <source>
        <dbReference type="ARBA" id="ARBA00023163"/>
    </source>
</evidence>
<evidence type="ECO:0000259" key="6">
    <source>
        <dbReference type="Pfam" id="PF04542"/>
    </source>
</evidence>
<comment type="similarity">
    <text evidence="1">Belongs to the sigma-70 factor family. ECF subfamily.</text>
</comment>
<dbReference type="Gene3D" id="1.10.10.10">
    <property type="entry name" value="Winged helix-like DNA-binding domain superfamily/Winged helix DNA-binding domain"/>
    <property type="match status" value="1"/>
</dbReference>
<evidence type="ECO:0000313" key="9">
    <source>
        <dbReference type="Proteomes" id="UP000257032"/>
    </source>
</evidence>
<evidence type="ECO:0000256" key="1">
    <source>
        <dbReference type="ARBA" id="ARBA00010641"/>
    </source>
</evidence>
<evidence type="ECO:0000313" key="8">
    <source>
        <dbReference type="EMBL" id="RDY69113.1"/>
    </source>
</evidence>
<dbReference type="InterPro" id="IPR036388">
    <property type="entry name" value="WH-like_DNA-bd_sf"/>
</dbReference>
<evidence type="ECO:0000259" key="7">
    <source>
        <dbReference type="Pfam" id="PF08281"/>
    </source>
</evidence>
<dbReference type="CDD" id="cd06171">
    <property type="entry name" value="Sigma70_r4"/>
    <property type="match status" value="1"/>
</dbReference>
<dbReference type="Proteomes" id="UP000257032">
    <property type="component" value="Unassembled WGS sequence"/>
</dbReference>
<feature type="domain" description="RNA polymerase sigma factor 70 region 4 type 2" evidence="7">
    <location>
        <begin position="110"/>
        <end position="161"/>
    </location>
</feature>
<dbReference type="GO" id="GO:0006352">
    <property type="term" value="P:DNA-templated transcription initiation"/>
    <property type="evidence" value="ECO:0007669"/>
    <property type="project" value="InterPro"/>
</dbReference>
<dbReference type="SUPFAM" id="SSF88659">
    <property type="entry name" value="Sigma3 and sigma4 domains of RNA polymerase sigma factors"/>
    <property type="match status" value="1"/>
</dbReference>
<dbReference type="GO" id="GO:0003677">
    <property type="term" value="F:DNA binding"/>
    <property type="evidence" value="ECO:0007669"/>
    <property type="project" value="UniProtKB-KW"/>
</dbReference>
<dbReference type="SUPFAM" id="SSF88946">
    <property type="entry name" value="Sigma2 domain of RNA polymerase sigma factors"/>
    <property type="match status" value="1"/>
</dbReference>
<comment type="caution">
    <text evidence="8">The sequence shown here is derived from an EMBL/GenBank/DDBJ whole genome shotgun (WGS) entry which is preliminary data.</text>
</comment>
<dbReference type="NCBIfam" id="TIGR02937">
    <property type="entry name" value="sigma70-ECF"/>
    <property type="match status" value="1"/>
</dbReference>
<dbReference type="PANTHER" id="PTHR43133:SF52">
    <property type="entry name" value="ECF RNA POLYMERASE SIGMA FACTOR SIGL"/>
    <property type="match status" value="1"/>
</dbReference>
<keyword evidence="3" id="KW-0731">Sigma factor</keyword>
<dbReference type="InterPro" id="IPR007627">
    <property type="entry name" value="RNA_pol_sigma70_r2"/>
</dbReference>
<organism evidence="8 9">
    <name type="scientific">Halobacillus trueperi</name>
    <dbReference type="NCBI Taxonomy" id="156205"/>
    <lineage>
        <taxon>Bacteria</taxon>
        <taxon>Bacillati</taxon>
        <taxon>Bacillota</taxon>
        <taxon>Bacilli</taxon>
        <taxon>Bacillales</taxon>
        <taxon>Bacillaceae</taxon>
        <taxon>Halobacillus</taxon>
    </lineage>
</organism>
<evidence type="ECO:0000256" key="2">
    <source>
        <dbReference type="ARBA" id="ARBA00023015"/>
    </source>
</evidence>
<protein>
    <submittedName>
        <fullName evidence="8">Sigma-70 family RNA polymerase sigma factor</fullName>
    </submittedName>
</protein>
<gene>
    <name evidence="8" type="ORF">DXT76_16795</name>
</gene>
<dbReference type="InterPro" id="IPR014284">
    <property type="entry name" value="RNA_pol_sigma-70_dom"/>
</dbReference>
<evidence type="ECO:0000256" key="4">
    <source>
        <dbReference type="ARBA" id="ARBA00023125"/>
    </source>
</evidence>
<dbReference type="InterPro" id="IPR013325">
    <property type="entry name" value="RNA_pol_sigma_r2"/>
</dbReference>
<proteinExistence type="inferred from homology"/>
<accession>A0A3D8VIF9</accession>
<reference evidence="8 9" key="1">
    <citation type="submission" date="2018-08" db="EMBL/GenBank/DDBJ databases">
        <title>Genome sequence of strict halophilic Halobacillus trueperi SS1 isolated from Lunsu, a salty water body of North West Himalayas.</title>
        <authorList>
            <person name="Gupta S."/>
            <person name="Sharma P."/>
            <person name="Dev K."/>
            <person name="Baumler D."/>
            <person name="Sourirajan A."/>
        </authorList>
    </citation>
    <scope>NUCLEOTIDE SEQUENCE [LARGE SCALE GENOMIC DNA]</scope>
    <source>
        <strain evidence="8 9">SS1</strain>
    </source>
</reference>
<dbReference type="Pfam" id="PF08281">
    <property type="entry name" value="Sigma70_r4_2"/>
    <property type="match status" value="1"/>
</dbReference>
<dbReference type="Pfam" id="PF04542">
    <property type="entry name" value="Sigma70_r2"/>
    <property type="match status" value="1"/>
</dbReference>
<dbReference type="InterPro" id="IPR039425">
    <property type="entry name" value="RNA_pol_sigma-70-like"/>
</dbReference>
<dbReference type="InterPro" id="IPR013249">
    <property type="entry name" value="RNA_pol_sigma70_r4_t2"/>
</dbReference>
<dbReference type="GO" id="GO:0016987">
    <property type="term" value="F:sigma factor activity"/>
    <property type="evidence" value="ECO:0007669"/>
    <property type="project" value="UniProtKB-KW"/>
</dbReference>
<keyword evidence="2" id="KW-0805">Transcription regulation</keyword>
<evidence type="ECO:0000256" key="3">
    <source>
        <dbReference type="ARBA" id="ARBA00023082"/>
    </source>
</evidence>
<sequence length="173" mass="20597">MKEGGELEDIKELYRLYSKELYSYLFFLSNDKMLAEELLQETFYQAYISIHRFKGNSKIKTWLYQIGKNVFYKYLKSNSLEMVEFNDDSGEFANGLAPENILEKEEQKRTLHKAIKQLKEPYKQVIILRIFNDLSFKEIGEVLSKSENWARVTFHRGKHKLSVFLEGWEDLES</sequence>
<dbReference type="EMBL" id="QTLC01000063">
    <property type="protein sequence ID" value="RDY69113.1"/>
    <property type="molecule type" value="Genomic_DNA"/>
</dbReference>
<dbReference type="InterPro" id="IPR013324">
    <property type="entry name" value="RNA_pol_sigma_r3/r4-like"/>
</dbReference>
<dbReference type="AlphaFoldDB" id="A0A3D8VIF9"/>
<keyword evidence="4" id="KW-0238">DNA-binding</keyword>
<dbReference type="Gene3D" id="1.10.1740.10">
    <property type="match status" value="1"/>
</dbReference>